<evidence type="ECO:0000313" key="1">
    <source>
        <dbReference type="EMBL" id="MBS2545364.1"/>
    </source>
</evidence>
<organism evidence="1 2">
    <name type="scientific">Catenulispora pinistramenti</name>
    <dbReference type="NCBI Taxonomy" id="2705254"/>
    <lineage>
        <taxon>Bacteria</taxon>
        <taxon>Bacillati</taxon>
        <taxon>Actinomycetota</taxon>
        <taxon>Actinomycetes</taxon>
        <taxon>Catenulisporales</taxon>
        <taxon>Catenulisporaceae</taxon>
        <taxon>Catenulispora</taxon>
    </lineage>
</organism>
<evidence type="ECO:0000313" key="2">
    <source>
        <dbReference type="Proteomes" id="UP000730482"/>
    </source>
</evidence>
<accession>A0ABS5KGK8</accession>
<name>A0ABS5KGK8_9ACTN</name>
<dbReference type="Proteomes" id="UP000730482">
    <property type="component" value="Unassembled WGS sequence"/>
</dbReference>
<sequence length="201" mass="20652">MITIHRRNLTCVAAVIVVASWTTGCGGGSQTGGSQPSATIKIPSPDSTVVVTQLVLDTGVLPVNDVDPGVVVDGVVKDGSQFTTWYATTTSDMLLSQNSKVKLWDEAGKVTTAINSMGKGRTSDSLHSTALGILAQELVDANLINAQTLGGAVDSAGKVNLGNGLNTWYSAHQNDVLPGGTGVTYATEVTRIVTVLQGAPS</sequence>
<keyword evidence="2" id="KW-1185">Reference proteome</keyword>
<dbReference type="EMBL" id="JAAFYZ010000002">
    <property type="protein sequence ID" value="MBS2545364.1"/>
    <property type="molecule type" value="Genomic_DNA"/>
</dbReference>
<dbReference type="RefSeq" id="WP_212007030.1">
    <property type="nucleotide sequence ID" value="NZ_JAAFYZ010000002.1"/>
</dbReference>
<comment type="caution">
    <text evidence="1">The sequence shown here is derived from an EMBL/GenBank/DDBJ whole genome shotgun (WGS) entry which is preliminary data.</text>
</comment>
<proteinExistence type="predicted"/>
<reference evidence="1 2" key="1">
    <citation type="submission" date="2020-02" db="EMBL/GenBank/DDBJ databases">
        <title>Acidophilic actinobacteria isolated from forest soil.</title>
        <authorList>
            <person name="Golinska P."/>
        </authorList>
    </citation>
    <scope>NUCLEOTIDE SEQUENCE [LARGE SCALE GENOMIC DNA]</scope>
    <source>
        <strain evidence="1 2">NL8</strain>
    </source>
</reference>
<protein>
    <recommendedName>
        <fullName evidence="3">Lipoprotein</fullName>
    </recommendedName>
</protein>
<evidence type="ECO:0008006" key="3">
    <source>
        <dbReference type="Google" id="ProtNLM"/>
    </source>
</evidence>
<gene>
    <name evidence="1" type="ORF">KGQ19_00630</name>
</gene>
<dbReference type="PROSITE" id="PS51257">
    <property type="entry name" value="PROKAR_LIPOPROTEIN"/>
    <property type="match status" value="1"/>
</dbReference>